<keyword evidence="1" id="KW-0853">WD repeat</keyword>
<dbReference type="InterPro" id="IPR036322">
    <property type="entry name" value="WD40_repeat_dom_sf"/>
</dbReference>
<dbReference type="InterPro" id="IPR024977">
    <property type="entry name" value="Apc4-like_WD40_dom"/>
</dbReference>
<dbReference type="Proteomes" id="UP000678393">
    <property type="component" value="Unassembled WGS sequence"/>
</dbReference>
<comment type="caution">
    <text evidence="3">The sequence shown here is derived from an EMBL/GenBank/DDBJ whole genome shotgun (WGS) entry which is preliminary data.</text>
</comment>
<feature type="repeat" description="WD" evidence="1">
    <location>
        <begin position="123"/>
        <end position="164"/>
    </location>
</feature>
<protein>
    <recommendedName>
        <fullName evidence="2">Anaphase-promoting complex subunit 4-like WD40 domain-containing protein</fullName>
    </recommendedName>
</protein>
<evidence type="ECO:0000256" key="1">
    <source>
        <dbReference type="PROSITE-ProRule" id="PRU00221"/>
    </source>
</evidence>
<dbReference type="OrthoDB" id="361494at2759"/>
<dbReference type="Pfam" id="PF00400">
    <property type="entry name" value="WD40"/>
    <property type="match status" value="2"/>
</dbReference>
<dbReference type="InterPro" id="IPR015943">
    <property type="entry name" value="WD40/YVTN_repeat-like_dom_sf"/>
</dbReference>
<dbReference type="EMBL" id="CAJHNH020000002">
    <property type="protein sequence ID" value="CAG5114515.1"/>
    <property type="molecule type" value="Genomic_DNA"/>
</dbReference>
<dbReference type="PANTHER" id="PTHR47822">
    <property type="entry name" value="CARBOHYDRATE BINDING DOMAIN CONTAINING PROTEIN"/>
    <property type="match status" value="1"/>
</dbReference>
<dbReference type="InterPro" id="IPR001680">
    <property type="entry name" value="WD40_rpt"/>
</dbReference>
<evidence type="ECO:0000259" key="2">
    <source>
        <dbReference type="Pfam" id="PF12894"/>
    </source>
</evidence>
<proteinExistence type="predicted"/>
<dbReference type="Gene3D" id="2.130.10.10">
    <property type="entry name" value="YVTN repeat-like/Quinoprotein amine dehydrogenase"/>
    <property type="match status" value="2"/>
</dbReference>
<dbReference type="SUPFAM" id="SSF50978">
    <property type="entry name" value="WD40 repeat-like"/>
    <property type="match status" value="1"/>
</dbReference>
<organism evidence="3 4">
    <name type="scientific">Candidula unifasciata</name>
    <dbReference type="NCBI Taxonomy" id="100452"/>
    <lineage>
        <taxon>Eukaryota</taxon>
        <taxon>Metazoa</taxon>
        <taxon>Spiralia</taxon>
        <taxon>Lophotrochozoa</taxon>
        <taxon>Mollusca</taxon>
        <taxon>Gastropoda</taxon>
        <taxon>Heterobranchia</taxon>
        <taxon>Euthyneura</taxon>
        <taxon>Panpulmonata</taxon>
        <taxon>Eupulmonata</taxon>
        <taxon>Stylommatophora</taxon>
        <taxon>Helicina</taxon>
        <taxon>Helicoidea</taxon>
        <taxon>Geomitridae</taxon>
        <taxon>Candidula</taxon>
    </lineage>
</organism>
<sequence length="344" mass="37619">MARRALEADLLAKAGIVQTPLTVASAVKVVYEIHLHKTSMGVFCLQFNYTGELLAVGLGSGGIQIYDAKSGKFSSELRSCRLGGFAVMSLHFHPKEPHILYATTAEGTIHVYNIKTGQEVANISELGNEINALDFSVDGYNFVTGGKDLGVRLYDTKTNMMIKLWPGSSSRTLLTSDTAIGNTMRVFCVKFHPINQFIFVTGGWDNHLKIWDSRDSEGIKRNIRGPHICGDSIDLRETEILSGQWTALHALQEHNYNTGAVTREIMFPHTEGAFIYTAQYCNSNLVVAGGSGTNSVEVIEISTNRHVGGYRMEHPVHSVDSTNQGRLLAAGGSESLLVILQVTE</sequence>
<accession>A0A8S3YG93</accession>
<dbReference type="SMART" id="SM00320">
    <property type="entry name" value="WD40"/>
    <property type="match status" value="6"/>
</dbReference>
<feature type="domain" description="Anaphase-promoting complex subunit 4-like WD40" evidence="2">
    <location>
        <begin position="27"/>
        <end position="77"/>
    </location>
</feature>
<dbReference type="PANTHER" id="PTHR47822:SF3">
    <property type="entry name" value="ANAPHASE-PROMOTING COMPLEX SUBUNIT 4-LIKE WD40 DOMAIN-CONTAINING PROTEIN"/>
    <property type="match status" value="1"/>
</dbReference>
<reference evidence="3" key="1">
    <citation type="submission" date="2021-04" db="EMBL/GenBank/DDBJ databases">
        <authorList>
            <consortium name="Molecular Ecology Group"/>
        </authorList>
    </citation>
    <scope>NUCLEOTIDE SEQUENCE</scope>
</reference>
<dbReference type="Pfam" id="PF12894">
    <property type="entry name" value="ANAPC4_WD40"/>
    <property type="match status" value="1"/>
</dbReference>
<name>A0A8S3YG93_9EUPU</name>
<evidence type="ECO:0000313" key="4">
    <source>
        <dbReference type="Proteomes" id="UP000678393"/>
    </source>
</evidence>
<feature type="repeat" description="WD" evidence="1">
    <location>
        <begin position="179"/>
        <end position="221"/>
    </location>
</feature>
<dbReference type="AlphaFoldDB" id="A0A8S3YG93"/>
<evidence type="ECO:0000313" key="3">
    <source>
        <dbReference type="EMBL" id="CAG5114515.1"/>
    </source>
</evidence>
<gene>
    <name evidence="3" type="ORF">CUNI_LOCUS73</name>
</gene>
<dbReference type="PROSITE" id="PS50082">
    <property type="entry name" value="WD_REPEATS_2"/>
    <property type="match status" value="2"/>
</dbReference>
<keyword evidence="4" id="KW-1185">Reference proteome</keyword>